<keyword evidence="5" id="KW-0378">Hydrolase</keyword>
<dbReference type="PANTHER" id="PTHR30616">
    <property type="entry name" value="UNCHARACTERIZED PROTEIN YFIH"/>
    <property type="match status" value="1"/>
</dbReference>
<comment type="catalytic activity">
    <reaction evidence="7">
        <text>adenosine + H2O + H(+) = inosine + NH4(+)</text>
        <dbReference type="Rhea" id="RHEA:24408"/>
        <dbReference type="ChEBI" id="CHEBI:15377"/>
        <dbReference type="ChEBI" id="CHEBI:15378"/>
        <dbReference type="ChEBI" id="CHEBI:16335"/>
        <dbReference type="ChEBI" id="CHEBI:17596"/>
        <dbReference type="ChEBI" id="CHEBI:28938"/>
        <dbReference type="EC" id="3.5.4.4"/>
    </reaction>
    <physiologicalReaction direction="left-to-right" evidence="7">
        <dbReference type="Rhea" id="RHEA:24409"/>
    </physiologicalReaction>
</comment>
<name>A0A1Q2M8T8_9GAMM</name>
<evidence type="ECO:0000256" key="6">
    <source>
        <dbReference type="ARBA" id="ARBA00022833"/>
    </source>
</evidence>
<comment type="similarity">
    <text evidence="2 10">Belongs to the purine nucleoside phosphorylase YfiH/LACC1 family.</text>
</comment>
<dbReference type="SUPFAM" id="SSF64438">
    <property type="entry name" value="CNF1/YfiH-like putative cysteine hydrolases"/>
    <property type="match status" value="1"/>
</dbReference>
<dbReference type="CDD" id="cd16833">
    <property type="entry name" value="YfiH"/>
    <property type="match status" value="1"/>
</dbReference>
<dbReference type="eggNOG" id="COG1496">
    <property type="taxonomic scope" value="Bacteria"/>
</dbReference>
<dbReference type="GO" id="GO:0017061">
    <property type="term" value="F:S-methyl-5-thioadenosine phosphorylase activity"/>
    <property type="evidence" value="ECO:0007669"/>
    <property type="project" value="UniProtKB-EC"/>
</dbReference>
<gene>
    <name evidence="11" type="ORF">Mag101_14410</name>
</gene>
<dbReference type="NCBIfam" id="TIGR00726">
    <property type="entry name" value="peptidoglycan editing factor PgeF"/>
    <property type="match status" value="1"/>
</dbReference>
<dbReference type="GO" id="GO:0016787">
    <property type="term" value="F:hydrolase activity"/>
    <property type="evidence" value="ECO:0007669"/>
    <property type="project" value="UniProtKB-KW"/>
</dbReference>
<dbReference type="EMBL" id="CP019650">
    <property type="protein sequence ID" value="AQQ68687.1"/>
    <property type="molecule type" value="Genomic_DNA"/>
</dbReference>
<evidence type="ECO:0000313" key="11">
    <source>
        <dbReference type="EMBL" id="AQQ68687.1"/>
    </source>
</evidence>
<keyword evidence="12" id="KW-1185">Reference proteome</keyword>
<comment type="catalytic activity">
    <reaction evidence="9">
        <text>S-methyl-5'-thioadenosine + phosphate = 5-(methylsulfanyl)-alpha-D-ribose 1-phosphate + adenine</text>
        <dbReference type="Rhea" id="RHEA:11852"/>
        <dbReference type="ChEBI" id="CHEBI:16708"/>
        <dbReference type="ChEBI" id="CHEBI:17509"/>
        <dbReference type="ChEBI" id="CHEBI:43474"/>
        <dbReference type="ChEBI" id="CHEBI:58533"/>
        <dbReference type="EC" id="2.4.2.28"/>
    </reaction>
    <physiologicalReaction direction="left-to-right" evidence="9">
        <dbReference type="Rhea" id="RHEA:11853"/>
    </physiologicalReaction>
</comment>
<dbReference type="OrthoDB" id="4279at2"/>
<dbReference type="Proteomes" id="UP000188219">
    <property type="component" value="Chromosome"/>
</dbReference>
<reference evidence="11" key="1">
    <citation type="submission" date="2017-02" db="EMBL/GenBank/DDBJ databases">
        <title>Genome of Microbulbifer agarilyticus GP101.</title>
        <authorList>
            <person name="Jung J."/>
            <person name="Bae S.S."/>
            <person name="Baek K."/>
        </authorList>
    </citation>
    <scope>NUCLEOTIDE SEQUENCE [LARGE SCALE GENOMIC DNA]</scope>
    <source>
        <strain evidence="11">GP101</strain>
    </source>
</reference>
<evidence type="ECO:0000256" key="4">
    <source>
        <dbReference type="ARBA" id="ARBA00022723"/>
    </source>
</evidence>
<evidence type="ECO:0000256" key="10">
    <source>
        <dbReference type="RuleBase" id="RU361274"/>
    </source>
</evidence>
<organism evidence="11 12">
    <name type="scientific">Microbulbifer agarilyticus</name>
    <dbReference type="NCBI Taxonomy" id="260552"/>
    <lineage>
        <taxon>Bacteria</taxon>
        <taxon>Pseudomonadati</taxon>
        <taxon>Pseudomonadota</taxon>
        <taxon>Gammaproteobacteria</taxon>
        <taxon>Cellvibrionales</taxon>
        <taxon>Microbulbiferaceae</taxon>
        <taxon>Microbulbifer</taxon>
    </lineage>
</organism>
<evidence type="ECO:0000256" key="9">
    <source>
        <dbReference type="ARBA" id="ARBA00049893"/>
    </source>
</evidence>
<accession>A0A1Q2M8T8</accession>
<dbReference type="RefSeq" id="WP_077406466.1">
    <property type="nucleotide sequence ID" value="NZ_CP019650.1"/>
</dbReference>
<proteinExistence type="inferred from homology"/>
<comment type="catalytic activity">
    <reaction evidence="1">
        <text>inosine + phosphate = alpha-D-ribose 1-phosphate + hypoxanthine</text>
        <dbReference type="Rhea" id="RHEA:27646"/>
        <dbReference type="ChEBI" id="CHEBI:17368"/>
        <dbReference type="ChEBI" id="CHEBI:17596"/>
        <dbReference type="ChEBI" id="CHEBI:43474"/>
        <dbReference type="ChEBI" id="CHEBI:57720"/>
        <dbReference type="EC" id="2.4.2.1"/>
    </reaction>
    <physiologicalReaction direction="left-to-right" evidence="1">
        <dbReference type="Rhea" id="RHEA:27647"/>
    </physiologicalReaction>
</comment>
<evidence type="ECO:0000256" key="2">
    <source>
        <dbReference type="ARBA" id="ARBA00007353"/>
    </source>
</evidence>
<dbReference type="InterPro" id="IPR011324">
    <property type="entry name" value="Cytotoxic_necrot_fac-like_cat"/>
</dbReference>
<dbReference type="GO" id="GO:0005507">
    <property type="term" value="F:copper ion binding"/>
    <property type="evidence" value="ECO:0007669"/>
    <property type="project" value="TreeGrafter"/>
</dbReference>
<evidence type="ECO:0000313" key="12">
    <source>
        <dbReference type="Proteomes" id="UP000188219"/>
    </source>
</evidence>
<dbReference type="InterPro" id="IPR038371">
    <property type="entry name" value="Cu_polyphenol_OxRdtase_sf"/>
</dbReference>
<evidence type="ECO:0000256" key="7">
    <source>
        <dbReference type="ARBA" id="ARBA00047989"/>
    </source>
</evidence>
<comment type="catalytic activity">
    <reaction evidence="8">
        <text>adenosine + phosphate = alpha-D-ribose 1-phosphate + adenine</text>
        <dbReference type="Rhea" id="RHEA:27642"/>
        <dbReference type="ChEBI" id="CHEBI:16335"/>
        <dbReference type="ChEBI" id="CHEBI:16708"/>
        <dbReference type="ChEBI" id="CHEBI:43474"/>
        <dbReference type="ChEBI" id="CHEBI:57720"/>
        <dbReference type="EC" id="2.4.2.1"/>
    </reaction>
    <physiologicalReaction direction="left-to-right" evidence="8">
        <dbReference type="Rhea" id="RHEA:27643"/>
    </physiologicalReaction>
</comment>
<evidence type="ECO:0000256" key="5">
    <source>
        <dbReference type="ARBA" id="ARBA00022801"/>
    </source>
</evidence>
<protein>
    <recommendedName>
        <fullName evidence="10">Purine nucleoside phosphorylase</fullName>
    </recommendedName>
</protein>
<keyword evidence="3" id="KW-0808">Transferase</keyword>
<dbReference type="AlphaFoldDB" id="A0A1Q2M8T8"/>
<dbReference type="KEGG" id="maga:Mag101_14410"/>
<dbReference type="PANTHER" id="PTHR30616:SF2">
    <property type="entry name" value="PURINE NUCLEOSIDE PHOSPHORYLASE LACC1"/>
    <property type="match status" value="1"/>
</dbReference>
<dbReference type="Gene3D" id="3.60.140.10">
    <property type="entry name" value="CNF1/YfiH-like putative cysteine hydrolases"/>
    <property type="match status" value="1"/>
</dbReference>
<dbReference type="STRING" id="260552.Mag101_14410"/>
<dbReference type="Pfam" id="PF02578">
    <property type="entry name" value="Cu-oxidase_4"/>
    <property type="match status" value="1"/>
</dbReference>
<sequence>MSADHYLKPDWPAPANVRAVVTLREGGHSEGCYAAFNQADHVGDAAEAVAANRRQLQQELNLPNAPQWLEQIHSDKAVVAGTDGKVLTADASIAGEPGTVCAVLTADCLPLLVTNREGSEVAAIHAGWRGLTGGVIRETLSVMQSDPQDLLVWLGPAIGPQAFECGVDVLEAAFESSMSEAHAEAIAQCFVPHAQKPLHFLADIYALGRAELADLGVTQFFGGDRCTVTEESAFFSYRRDRDTGRMASLIWFE</sequence>
<keyword evidence="6" id="KW-0862">Zinc</keyword>
<keyword evidence="4" id="KW-0479">Metal-binding</keyword>
<dbReference type="InterPro" id="IPR003730">
    <property type="entry name" value="Cu_polyphenol_OxRdtase"/>
</dbReference>
<evidence type="ECO:0000256" key="8">
    <source>
        <dbReference type="ARBA" id="ARBA00048968"/>
    </source>
</evidence>
<evidence type="ECO:0000256" key="1">
    <source>
        <dbReference type="ARBA" id="ARBA00000553"/>
    </source>
</evidence>
<evidence type="ECO:0000256" key="3">
    <source>
        <dbReference type="ARBA" id="ARBA00022679"/>
    </source>
</evidence>